<dbReference type="InterPro" id="IPR011992">
    <property type="entry name" value="EF-hand-dom_pair"/>
</dbReference>
<proteinExistence type="predicted"/>
<name>A0A024UM91_9STRA</name>
<accession>A0A024UM91</accession>
<gene>
    <name evidence="1" type="ORF">H310_02060</name>
</gene>
<dbReference type="GeneID" id="20079110"/>
<reference evidence="1" key="1">
    <citation type="submission" date="2013-12" db="EMBL/GenBank/DDBJ databases">
        <title>The Genome Sequence of Aphanomyces invadans NJM9701.</title>
        <authorList>
            <consortium name="The Broad Institute Genomics Platform"/>
            <person name="Russ C."/>
            <person name="Tyler B."/>
            <person name="van West P."/>
            <person name="Dieguez-Uribeondo J."/>
            <person name="Young S.K."/>
            <person name="Zeng Q."/>
            <person name="Gargeya S."/>
            <person name="Fitzgerald M."/>
            <person name="Abouelleil A."/>
            <person name="Alvarado L."/>
            <person name="Chapman S.B."/>
            <person name="Gainer-Dewar J."/>
            <person name="Goldberg J."/>
            <person name="Griggs A."/>
            <person name="Gujja S."/>
            <person name="Hansen M."/>
            <person name="Howarth C."/>
            <person name="Imamovic A."/>
            <person name="Ireland A."/>
            <person name="Larimer J."/>
            <person name="McCowan C."/>
            <person name="Murphy C."/>
            <person name="Pearson M."/>
            <person name="Poon T.W."/>
            <person name="Priest M."/>
            <person name="Roberts A."/>
            <person name="Saif S."/>
            <person name="Shea T."/>
            <person name="Sykes S."/>
            <person name="Wortman J."/>
            <person name="Nusbaum C."/>
            <person name="Birren B."/>
        </authorList>
    </citation>
    <scope>NUCLEOTIDE SEQUENCE [LARGE SCALE GENOMIC DNA]</scope>
    <source>
        <strain evidence="1">NJM9701</strain>
    </source>
</reference>
<dbReference type="SUPFAM" id="SSF47473">
    <property type="entry name" value="EF-hand"/>
    <property type="match status" value="1"/>
</dbReference>
<dbReference type="EMBL" id="KI913954">
    <property type="protein sequence ID" value="ETW07576.1"/>
    <property type="molecule type" value="Genomic_DNA"/>
</dbReference>
<dbReference type="RefSeq" id="XP_008863669.1">
    <property type="nucleotide sequence ID" value="XM_008865447.1"/>
</dbReference>
<organism evidence="1">
    <name type="scientific">Aphanomyces invadans</name>
    <dbReference type="NCBI Taxonomy" id="157072"/>
    <lineage>
        <taxon>Eukaryota</taxon>
        <taxon>Sar</taxon>
        <taxon>Stramenopiles</taxon>
        <taxon>Oomycota</taxon>
        <taxon>Saprolegniomycetes</taxon>
        <taxon>Saprolegniales</taxon>
        <taxon>Verrucalvaceae</taxon>
        <taxon>Aphanomyces</taxon>
    </lineage>
</organism>
<evidence type="ECO:0000313" key="1">
    <source>
        <dbReference type="EMBL" id="ETW07576.1"/>
    </source>
</evidence>
<dbReference type="VEuPathDB" id="FungiDB:H310_02060"/>
<dbReference type="OrthoDB" id="79895at2759"/>
<dbReference type="AlphaFoldDB" id="A0A024UM91"/>
<dbReference type="Gene3D" id="1.10.238.10">
    <property type="entry name" value="EF-hand"/>
    <property type="match status" value="1"/>
</dbReference>
<protein>
    <recommendedName>
        <fullName evidence="2">WW domain-containing protein</fullName>
    </recommendedName>
</protein>
<evidence type="ECO:0008006" key="2">
    <source>
        <dbReference type="Google" id="ProtNLM"/>
    </source>
</evidence>
<sequence length="961" mass="110735">MPAAFSEDDEVIVKHVFHVYADVATHRVSNSNFRRLTMDAPNLLTSWFGLVDVDLAYAQARGHSCRRLDVTQFVEALVFLAWRKYPEEAEQNAFLRLLNESIYLLPVAPKSAHARAAEFAVARLGQSANQPHTIIAMPTFLDRDRNVDDILYDIEVNGKHSLHIDEPGDPADLGSMVQLEPMPIWPSDEARVQHDIKRASVDVVKVAMAGYLLATLRAVGKSHQRAQCRQAFQIWNDVSTWRSRRLLCLATLVQVHRRRHILCAWKVWTDFARCVETSQHLRTVTMSWAKERQRHVVLSILKVWRQTVDDAKDVRAQFRRIWKHRQARQLRSRWMQWRWSAFHRRSCSVVLRGVLRLRRKAQVQRAWWTWYQHSARLATLNCVVWKSWKRTTRTVYMVIFAHFDTKRARSNSLHTLMRRTATKSLSAAWTTWVAHWAIHTLLMSGDSRRKQRLTARAVALWRKLVALRQLQNAATKRLGHVLRRHILAKALVTLRKAYWFHQVHAVNTSLKSANMAAMMKALYVTLWHLWQRHCARSFATWRLQTFEDRRATQQRRVKALARLAQAAQHRRQTWDILQQGFRQWRCKTNESRDSSLRDAALHHESSQRRLALAYTLLRQWLQRHRRKQTAASFQSTQALVHASQKQAALMALAKAMQTRCIRQWWHHWYQVVNSSSLWQVHWSRDASSYYVCNTLTGLSLWTCPRGSALVQEALNGYANAHAIKAATSIHRVWTRQQDQLTAAQLRTALSRWRALTLEARVQSHYEFQAAAHIAETHALMEAQVTSCYDTSCTLLQQVRAVLVVFGQWKTLWTESKGTASMVVAIATSKRCLRQLVKVVGEWKRVVFLLPNQDTEFVVRSTCFDGTQSSTNAAMTTWNAASYILGLDDGGIAGPTKWPEVVPWPFSGNAGRTCGLNELGEPGDALLTVATVLGWLYSVWKADFIVEYVDLLWSTGAADCAS</sequence>